<protein>
    <submittedName>
        <fullName evidence="2">Uncharacterized protein</fullName>
    </submittedName>
</protein>
<dbReference type="AlphaFoldDB" id="A0A6M3LEW4"/>
<reference evidence="2" key="1">
    <citation type="submission" date="2020-03" db="EMBL/GenBank/DDBJ databases">
        <title>The deep terrestrial virosphere.</title>
        <authorList>
            <person name="Holmfeldt K."/>
            <person name="Nilsson E."/>
            <person name="Simone D."/>
            <person name="Lopez-Fernandez M."/>
            <person name="Wu X."/>
            <person name="de Brujin I."/>
            <person name="Lundin D."/>
            <person name="Andersson A."/>
            <person name="Bertilsson S."/>
            <person name="Dopson M."/>
        </authorList>
    </citation>
    <scope>NUCLEOTIDE SEQUENCE</scope>
    <source>
        <strain evidence="1">MM415A04115</strain>
        <strain evidence="2">MM415B04260</strain>
    </source>
</reference>
<sequence length="105" mass="11908">MVIECHRLRIIVENNKKEGGISMGVTTSVTFSPEYIMCHRLQNVARDVMMTGDITSFAKTLMTLSCEEGDIGGLNMLKKLFSEQVYFHINTDNGNLMLFNEEVKQ</sequence>
<dbReference type="EMBL" id="MT141751">
    <property type="protein sequence ID" value="QJA69954.1"/>
    <property type="molecule type" value="Genomic_DNA"/>
</dbReference>
<gene>
    <name evidence="1" type="ORF">MM415A04115_0004</name>
    <name evidence="2" type="ORF">MM415B04260_0012</name>
</gene>
<organism evidence="2">
    <name type="scientific">viral metagenome</name>
    <dbReference type="NCBI Taxonomy" id="1070528"/>
    <lineage>
        <taxon>unclassified sequences</taxon>
        <taxon>metagenomes</taxon>
        <taxon>organismal metagenomes</taxon>
    </lineage>
</organism>
<evidence type="ECO:0000313" key="1">
    <source>
        <dbReference type="EMBL" id="QJA69954.1"/>
    </source>
</evidence>
<dbReference type="EMBL" id="MT143141">
    <property type="protein sequence ID" value="QJA93340.1"/>
    <property type="molecule type" value="Genomic_DNA"/>
</dbReference>
<accession>A0A6M3LEW4</accession>
<name>A0A6M3LEW4_9ZZZZ</name>
<evidence type="ECO:0000313" key="2">
    <source>
        <dbReference type="EMBL" id="QJA93340.1"/>
    </source>
</evidence>
<proteinExistence type="predicted"/>